<keyword evidence="2" id="KW-1185">Reference proteome</keyword>
<proteinExistence type="predicted"/>
<evidence type="ECO:0000313" key="1">
    <source>
        <dbReference type="EMBL" id="KAG6472443.1"/>
    </source>
</evidence>
<sequence>MTPVRRIPAITGCSSKEQGDSRCCRSSGTMAETLLASIMNKVNLIWQFCITSKLSTVILPLLKLTIIWGMLSKTLDMLSKTLDIIGHALLYNLTIHKHCQALATYIHGLGNYAEVIACYKEVLRRLLLMVLSIEGTHLRRLVELLKQFRLYMCCEYQTNYV</sequence>
<organism evidence="1 2">
    <name type="scientific">Zingiber officinale</name>
    <name type="common">Ginger</name>
    <name type="synonym">Amomum zingiber</name>
    <dbReference type="NCBI Taxonomy" id="94328"/>
    <lineage>
        <taxon>Eukaryota</taxon>
        <taxon>Viridiplantae</taxon>
        <taxon>Streptophyta</taxon>
        <taxon>Embryophyta</taxon>
        <taxon>Tracheophyta</taxon>
        <taxon>Spermatophyta</taxon>
        <taxon>Magnoliopsida</taxon>
        <taxon>Liliopsida</taxon>
        <taxon>Zingiberales</taxon>
        <taxon>Zingiberaceae</taxon>
        <taxon>Zingiber</taxon>
    </lineage>
</organism>
<comment type="caution">
    <text evidence="1">The sequence shown here is derived from an EMBL/GenBank/DDBJ whole genome shotgun (WGS) entry which is preliminary data.</text>
</comment>
<evidence type="ECO:0000313" key="2">
    <source>
        <dbReference type="Proteomes" id="UP000734854"/>
    </source>
</evidence>
<gene>
    <name evidence="1" type="ORF">ZIOFF_069907</name>
</gene>
<dbReference type="AlphaFoldDB" id="A0A8J5C6N3"/>
<dbReference type="Proteomes" id="UP000734854">
    <property type="component" value="Unassembled WGS sequence"/>
</dbReference>
<protein>
    <submittedName>
        <fullName evidence="1">Uncharacterized protein</fullName>
    </submittedName>
</protein>
<accession>A0A8J5C6N3</accession>
<dbReference type="EMBL" id="JACMSC010000020">
    <property type="protein sequence ID" value="KAG6472443.1"/>
    <property type="molecule type" value="Genomic_DNA"/>
</dbReference>
<name>A0A8J5C6N3_ZINOF</name>
<reference evidence="1 2" key="1">
    <citation type="submission" date="2020-08" db="EMBL/GenBank/DDBJ databases">
        <title>Plant Genome Project.</title>
        <authorList>
            <person name="Zhang R.-G."/>
        </authorList>
    </citation>
    <scope>NUCLEOTIDE SEQUENCE [LARGE SCALE GENOMIC DNA]</scope>
    <source>
        <tissue evidence="1">Rhizome</tissue>
    </source>
</reference>